<evidence type="ECO:0000313" key="2">
    <source>
        <dbReference type="EMBL" id="EIT84385.1"/>
    </source>
</evidence>
<evidence type="ECO:0000256" key="1">
    <source>
        <dbReference type="SAM" id="Phobius"/>
    </source>
</evidence>
<dbReference type="Proteomes" id="UP000004080">
    <property type="component" value="Unassembled WGS sequence"/>
</dbReference>
<proteinExistence type="predicted"/>
<organism evidence="2 3">
    <name type="scientific">Fictibacillus macauensis ZFHKF-1</name>
    <dbReference type="NCBI Taxonomy" id="1196324"/>
    <lineage>
        <taxon>Bacteria</taxon>
        <taxon>Bacillati</taxon>
        <taxon>Bacillota</taxon>
        <taxon>Bacilli</taxon>
        <taxon>Bacillales</taxon>
        <taxon>Fictibacillaceae</taxon>
        <taxon>Fictibacillus</taxon>
    </lineage>
</organism>
<accession>I8UBR3</accession>
<keyword evidence="1" id="KW-0472">Membrane</keyword>
<name>I8UBR3_9BACL</name>
<gene>
    <name evidence="2" type="ORF">A374_16403</name>
</gene>
<dbReference type="AlphaFoldDB" id="I8UBR3"/>
<feature type="transmembrane region" description="Helical" evidence="1">
    <location>
        <begin position="42"/>
        <end position="59"/>
    </location>
</feature>
<comment type="caution">
    <text evidence="2">The sequence shown here is derived from an EMBL/GenBank/DDBJ whole genome shotgun (WGS) entry which is preliminary data.</text>
</comment>
<reference evidence="2 3" key="1">
    <citation type="journal article" date="2012" name="J. Bacteriol.">
        <title>Genome of Bacillus macauensis ZFHKF-1, a Long-Chain-Forming Bacterium.</title>
        <authorList>
            <person name="Cai L."/>
            <person name="Zhang T."/>
        </authorList>
    </citation>
    <scope>NUCLEOTIDE SEQUENCE [LARGE SCALE GENOMIC DNA]</scope>
    <source>
        <strain evidence="2 3">ZFHKF-1</strain>
    </source>
</reference>
<keyword evidence="3" id="KW-1185">Reference proteome</keyword>
<protein>
    <submittedName>
        <fullName evidence="2">Uncharacterized protein</fullName>
    </submittedName>
</protein>
<sequence length="62" mass="6933">MKGSQKFVISLGTALGTIFLEFIFTSILSLFGKITIIETTSYTHTAIEVFVITFIVLLFKKN</sequence>
<feature type="transmembrane region" description="Helical" evidence="1">
    <location>
        <begin position="7"/>
        <end position="30"/>
    </location>
</feature>
<keyword evidence="1" id="KW-1133">Transmembrane helix</keyword>
<keyword evidence="1" id="KW-0812">Transmembrane</keyword>
<evidence type="ECO:0000313" key="3">
    <source>
        <dbReference type="Proteomes" id="UP000004080"/>
    </source>
</evidence>
<dbReference type="STRING" id="1196324.A374_16403"/>
<dbReference type="EMBL" id="AKKV01000036">
    <property type="protein sequence ID" value="EIT84385.1"/>
    <property type="molecule type" value="Genomic_DNA"/>
</dbReference>